<name>A0A2W4BIK3_9ENTE</name>
<evidence type="ECO:0000313" key="2">
    <source>
        <dbReference type="Proteomes" id="UP000249828"/>
    </source>
</evidence>
<evidence type="ECO:0000313" key="1">
    <source>
        <dbReference type="EMBL" id="PZL72119.1"/>
    </source>
</evidence>
<dbReference type="AlphaFoldDB" id="A0A2W4BIK3"/>
<dbReference type="RefSeq" id="WP_111248212.1">
    <property type="nucleotide sequence ID" value="NZ_PIEU01000088.1"/>
</dbReference>
<keyword evidence="2" id="KW-1185">Reference proteome</keyword>
<comment type="caution">
    <text evidence="1">The sequence shown here is derived from an EMBL/GenBank/DDBJ whole genome shotgun (WGS) entry which is preliminary data.</text>
</comment>
<protein>
    <recommendedName>
        <fullName evidence="3">PTS EIIB type-3 domain-containing protein</fullName>
    </recommendedName>
</protein>
<gene>
    <name evidence="1" type="ORF">CI088_10930</name>
</gene>
<evidence type="ECO:0008006" key="3">
    <source>
        <dbReference type="Google" id="ProtNLM"/>
    </source>
</evidence>
<organism evidence="1 2">
    <name type="scientific">Enterococcus plantarum</name>
    <dbReference type="NCBI Taxonomy" id="1077675"/>
    <lineage>
        <taxon>Bacteria</taxon>
        <taxon>Bacillati</taxon>
        <taxon>Bacillota</taxon>
        <taxon>Bacilli</taxon>
        <taxon>Lactobacillales</taxon>
        <taxon>Enterococcaceae</taxon>
        <taxon>Enterococcus</taxon>
    </lineage>
</organism>
<sequence>MSTAVVVYQSTPMIGTSKFPSGNILGMFKQKKLVSQLNQALEKKGSNWLAVLDDSIADIDLIAQRADAIICVPGLQKQFDFKDYPKEKVFYFDSLSYHELVLDKVIDFLELIKKRKG</sequence>
<dbReference type="Proteomes" id="UP000249828">
    <property type="component" value="Unassembled WGS sequence"/>
</dbReference>
<proteinExistence type="predicted"/>
<accession>A0A2W4BIK3</accession>
<reference evidence="1 2" key="1">
    <citation type="submission" date="2017-11" db="EMBL/GenBank/DDBJ databases">
        <title>Draft genome sequence of Enterococcus plantarum TRW2 strain isolated from lettuce.</title>
        <authorList>
            <person name="Kim E.B."/>
            <person name="Marco M.L."/>
            <person name="Williams T.R."/>
            <person name="You I.H."/>
        </authorList>
    </citation>
    <scope>NUCLEOTIDE SEQUENCE [LARGE SCALE GENOMIC DNA]</scope>
    <source>
        <strain evidence="1 2">TRW2</strain>
    </source>
</reference>
<dbReference type="EMBL" id="PIEU01000088">
    <property type="protein sequence ID" value="PZL72119.1"/>
    <property type="molecule type" value="Genomic_DNA"/>
</dbReference>